<feature type="region of interest" description="Disordered" evidence="1">
    <location>
        <begin position="22"/>
        <end position="193"/>
    </location>
</feature>
<feature type="compositionally biased region" description="Low complexity" evidence="1">
    <location>
        <begin position="162"/>
        <end position="192"/>
    </location>
</feature>
<accession>A0A0L8HTE9</accession>
<evidence type="ECO:0000256" key="1">
    <source>
        <dbReference type="SAM" id="MobiDB-lite"/>
    </source>
</evidence>
<feature type="compositionally biased region" description="Low complexity" evidence="1">
    <location>
        <begin position="126"/>
        <end position="151"/>
    </location>
</feature>
<feature type="compositionally biased region" description="Low complexity" evidence="1">
    <location>
        <begin position="26"/>
        <end position="72"/>
    </location>
</feature>
<dbReference type="OrthoDB" id="10547124at2759"/>
<dbReference type="AlphaFoldDB" id="A0A0L8HTE9"/>
<reference evidence="2" key="1">
    <citation type="submission" date="2015-07" db="EMBL/GenBank/DDBJ databases">
        <title>MeaNS - Measles Nucleotide Surveillance Program.</title>
        <authorList>
            <person name="Tran T."/>
            <person name="Druce J."/>
        </authorList>
    </citation>
    <scope>NUCLEOTIDE SEQUENCE</scope>
    <source>
        <strain evidence="2">UCB-OBI-ISO-001</strain>
        <tissue evidence="2">Gonad</tissue>
    </source>
</reference>
<proteinExistence type="predicted"/>
<dbReference type="STRING" id="37653.A0A0L8HTE9"/>
<organism evidence="2">
    <name type="scientific">Octopus bimaculoides</name>
    <name type="common">California two-spotted octopus</name>
    <dbReference type="NCBI Taxonomy" id="37653"/>
    <lineage>
        <taxon>Eukaryota</taxon>
        <taxon>Metazoa</taxon>
        <taxon>Spiralia</taxon>
        <taxon>Lophotrochozoa</taxon>
        <taxon>Mollusca</taxon>
        <taxon>Cephalopoda</taxon>
        <taxon>Coleoidea</taxon>
        <taxon>Octopodiformes</taxon>
        <taxon>Octopoda</taxon>
        <taxon>Incirrata</taxon>
        <taxon>Octopodidae</taxon>
        <taxon>Octopus</taxon>
    </lineage>
</organism>
<gene>
    <name evidence="2" type="ORF">OCBIM_22006439mg</name>
</gene>
<protein>
    <submittedName>
        <fullName evidence="2">Uncharacterized protein</fullName>
    </submittedName>
</protein>
<name>A0A0L8HTE9_OCTBM</name>
<feature type="compositionally biased region" description="Polar residues" evidence="1">
    <location>
        <begin position="73"/>
        <end position="125"/>
    </location>
</feature>
<dbReference type="EMBL" id="KQ417319">
    <property type="protein sequence ID" value="KOF92491.1"/>
    <property type="molecule type" value="Genomic_DNA"/>
</dbReference>
<sequence length="362" mass="39413">MVKFFHYDLSFKLFVLVPGNTGPSKNNASTSASSPMSSTIPSSSPSTSLNTTMTTETFLSTNSTNNSSEVTTDVNATTSSNDTISTSVPYTTVTEAFNDTSTQSTENTTASNGSTITYATPTSYNTTVGHTEETTTSNNSSTDSMEMSTSNFTDVTSHDNKSTPSSTTETSDYTTTSSSPPSSQSPTETSGTVQHDVLKINEIKLDGNLPSNNWIELRSKESNSSSKYVLVWSTLDQMSNRSITFNNLITQNQSLMIIDKKKDDYSEFVKQLTIGSGVLKLQHDKSNQLVDCVSYMISDVPVAKERKAIMQNQCSKHPPVLITKRVTRFCQLSGPEQHEMKCFAQEHNTSPGPGIETTILRS</sequence>
<evidence type="ECO:0000313" key="2">
    <source>
        <dbReference type="EMBL" id="KOF92491.1"/>
    </source>
</evidence>